<feature type="modified residue" description="4-aspartylphosphate" evidence="11">
    <location>
        <position position="855"/>
    </location>
</feature>
<evidence type="ECO:0000256" key="12">
    <source>
        <dbReference type="SAM" id="Phobius"/>
    </source>
</evidence>
<feature type="transmembrane region" description="Helical" evidence="12">
    <location>
        <begin position="38"/>
        <end position="59"/>
    </location>
</feature>
<evidence type="ECO:0000313" key="15">
    <source>
        <dbReference type="EMBL" id="OFC69772.1"/>
    </source>
</evidence>
<evidence type="ECO:0000256" key="6">
    <source>
        <dbReference type="ARBA" id="ARBA00022777"/>
    </source>
</evidence>
<feature type="domain" description="Histidine kinase" evidence="13">
    <location>
        <begin position="570"/>
        <end position="786"/>
    </location>
</feature>
<evidence type="ECO:0000256" key="4">
    <source>
        <dbReference type="ARBA" id="ARBA00022679"/>
    </source>
</evidence>
<evidence type="ECO:0000256" key="10">
    <source>
        <dbReference type="ARBA" id="ARBA00068150"/>
    </source>
</evidence>
<dbReference type="EMBL" id="MDHN01000037">
    <property type="protein sequence ID" value="OFC69772.1"/>
    <property type="molecule type" value="Genomic_DNA"/>
</dbReference>
<dbReference type="SMART" id="SM00448">
    <property type="entry name" value="REC"/>
    <property type="match status" value="1"/>
</dbReference>
<dbReference type="PRINTS" id="PR00344">
    <property type="entry name" value="BCTRLSENSOR"/>
</dbReference>
<keyword evidence="6" id="KW-0418">Kinase</keyword>
<feature type="transmembrane region" description="Helical" evidence="12">
    <location>
        <begin position="438"/>
        <end position="463"/>
    </location>
</feature>
<protein>
    <recommendedName>
        <fullName evidence="10">Sensory/regulatory protein RpfC</fullName>
        <ecNumber evidence="2">2.7.13.3</ecNumber>
    </recommendedName>
</protein>
<dbReference type="FunFam" id="1.10.287.130:FF:000002">
    <property type="entry name" value="Two-component osmosensing histidine kinase"/>
    <property type="match status" value="1"/>
</dbReference>
<dbReference type="CDD" id="cd00082">
    <property type="entry name" value="HisKA"/>
    <property type="match status" value="1"/>
</dbReference>
<dbReference type="SUPFAM" id="SSF47384">
    <property type="entry name" value="Homodimeric domain of signal transducing histidine kinase"/>
    <property type="match status" value="1"/>
</dbReference>
<accession>A0A1E7Z8J2</accession>
<comment type="catalytic activity">
    <reaction evidence="1">
        <text>ATP + protein L-histidine = ADP + protein N-phospho-L-histidine.</text>
        <dbReference type="EC" id="2.7.13.3"/>
    </reaction>
</comment>
<keyword evidence="16" id="KW-1185">Reference proteome</keyword>
<dbReference type="STRING" id="1656094.BFC18_17065"/>
<gene>
    <name evidence="15" type="ORF">BFC18_17065</name>
</gene>
<dbReference type="AlphaFoldDB" id="A0A1E7Z8J2"/>
<keyword evidence="4" id="KW-0808">Transferase</keyword>
<keyword evidence="5" id="KW-0547">Nucleotide-binding</keyword>
<dbReference type="EC" id="2.7.13.3" evidence="2"/>
<dbReference type="InterPro" id="IPR036097">
    <property type="entry name" value="HisK_dim/P_sf"/>
</dbReference>
<dbReference type="RefSeq" id="WP_070126570.1">
    <property type="nucleotide sequence ID" value="NZ_MDHN01000037.1"/>
</dbReference>
<keyword evidence="12" id="KW-0812">Transmembrane</keyword>
<keyword evidence="12" id="KW-0472">Membrane</keyword>
<evidence type="ECO:0000313" key="16">
    <source>
        <dbReference type="Proteomes" id="UP000175691"/>
    </source>
</evidence>
<keyword evidence="7" id="KW-0067">ATP-binding</keyword>
<dbReference type="SMART" id="SM00388">
    <property type="entry name" value="HisKA"/>
    <property type="match status" value="1"/>
</dbReference>
<dbReference type="Pfam" id="PF00512">
    <property type="entry name" value="HisKA"/>
    <property type="match status" value="1"/>
</dbReference>
<dbReference type="PROSITE" id="PS50109">
    <property type="entry name" value="HIS_KIN"/>
    <property type="match status" value="1"/>
</dbReference>
<organism evidence="15 16">
    <name type="scientific">Alteromonas confluentis</name>
    <dbReference type="NCBI Taxonomy" id="1656094"/>
    <lineage>
        <taxon>Bacteria</taxon>
        <taxon>Pseudomonadati</taxon>
        <taxon>Pseudomonadota</taxon>
        <taxon>Gammaproteobacteria</taxon>
        <taxon>Alteromonadales</taxon>
        <taxon>Alteromonadaceae</taxon>
        <taxon>Alteromonas/Salinimonas group</taxon>
        <taxon>Alteromonas</taxon>
    </lineage>
</organism>
<feature type="domain" description="Response regulatory" evidence="14">
    <location>
        <begin position="806"/>
        <end position="923"/>
    </location>
</feature>
<dbReference type="CDD" id="cd12914">
    <property type="entry name" value="PDC1_DGC_like"/>
    <property type="match status" value="1"/>
</dbReference>
<evidence type="ECO:0000256" key="8">
    <source>
        <dbReference type="ARBA" id="ARBA00023012"/>
    </source>
</evidence>
<proteinExistence type="predicted"/>
<evidence type="ECO:0000256" key="9">
    <source>
        <dbReference type="ARBA" id="ARBA00064003"/>
    </source>
</evidence>
<dbReference type="InterPro" id="IPR011006">
    <property type="entry name" value="CheY-like_superfamily"/>
</dbReference>
<evidence type="ECO:0000256" key="7">
    <source>
        <dbReference type="ARBA" id="ARBA00022840"/>
    </source>
</evidence>
<dbReference type="Gene3D" id="3.30.450.20">
    <property type="entry name" value="PAS domain"/>
    <property type="match status" value="1"/>
</dbReference>
<evidence type="ECO:0000256" key="3">
    <source>
        <dbReference type="ARBA" id="ARBA00022553"/>
    </source>
</evidence>
<evidence type="ECO:0000256" key="11">
    <source>
        <dbReference type="PROSITE-ProRule" id="PRU00169"/>
    </source>
</evidence>
<keyword evidence="3 11" id="KW-0597">Phosphoprotein</keyword>
<comment type="caution">
    <text evidence="15">The sequence shown here is derived from an EMBL/GenBank/DDBJ whole genome shotgun (WGS) entry which is preliminary data.</text>
</comment>
<dbReference type="InterPro" id="IPR005467">
    <property type="entry name" value="His_kinase_dom"/>
</dbReference>
<dbReference type="GO" id="GO:0005524">
    <property type="term" value="F:ATP binding"/>
    <property type="evidence" value="ECO:0007669"/>
    <property type="project" value="UniProtKB-KW"/>
</dbReference>
<feature type="transmembrane region" description="Helical" evidence="12">
    <location>
        <begin position="96"/>
        <end position="117"/>
    </location>
</feature>
<keyword evidence="12" id="KW-1133">Transmembrane helix</keyword>
<dbReference type="CDD" id="cd16922">
    <property type="entry name" value="HATPase_EvgS-ArcB-TorS-like"/>
    <property type="match status" value="1"/>
</dbReference>
<dbReference type="InterPro" id="IPR004358">
    <property type="entry name" value="Sig_transdc_His_kin-like_C"/>
</dbReference>
<dbReference type="Pfam" id="PF00072">
    <property type="entry name" value="Response_reg"/>
    <property type="match status" value="1"/>
</dbReference>
<dbReference type="PANTHER" id="PTHR45339">
    <property type="entry name" value="HYBRID SIGNAL TRANSDUCTION HISTIDINE KINASE J"/>
    <property type="match status" value="1"/>
</dbReference>
<dbReference type="FunFam" id="3.30.565.10:FF:000010">
    <property type="entry name" value="Sensor histidine kinase RcsC"/>
    <property type="match status" value="1"/>
</dbReference>
<dbReference type="Gene3D" id="1.10.287.130">
    <property type="match status" value="1"/>
</dbReference>
<dbReference type="Proteomes" id="UP000175691">
    <property type="component" value="Unassembled WGS sequence"/>
</dbReference>
<dbReference type="Gene3D" id="3.30.565.10">
    <property type="entry name" value="Histidine kinase-like ATPase, C-terminal domain"/>
    <property type="match status" value="1"/>
</dbReference>
<keyword evidence="8" id="KW-0902">Two-component regulatory system</keyword>
<feature type="transmembrane region" description="Helical" evidence="12">
    <location>
        <begin position="167"/>
        <end position="188"/>
    </location>
</feature>
<dbReference type="InterPro" id="IPR036890">
    <property type="entry name" value="HATPase_C_sf"/>
</dbReference>
<comment type="subunit">
    <text evidence="9">At low DSF concentrations, interacts with RpfF.</text>
</comment>
<dbReference type="PROSITE" id="PS50110">
    <property type="entry name" value="RESPONSE_REGULATORY"/>
    <property type="match status" value="1"/>
</dbReference>
<dbReference type="InterPro" id="IPR001789">
    <property type="entry name" value="Sig_transdc_resp-reg_receiver"/>
</dbReference>
<dbReference type="CDD" id="cd17546">
    <property type="entry name" value="REC_hyHK_CKI1_RcsC-like"/>
    <property type="match status" value="1"/>
</dbReference>
<dbReference type="InterPro" id="IPR003661">
    <property type="entry name" value="HisK_dim/P_dom"/>
</dbReference>
<name>A0A1E7Z8J2_9ALTE</name>
<evidence type="ECO:0000256" key="5">
    <source>
        <dbReference type="ARBA" id="ARBA00022741"/>
    </source>
</evidence>
<evidence type="ECO:0000256" key="1">
    <source>
        <dbReference type="ARBA" id="ARBA00000085"/>
    </source>
</evidence>
<sequence>MRLTHIAKWLALIVIGAGLNCLPAPFISDGMTASGLPIAAFIALSLPFTVALPAIVLVLAPLLVLHPFTPALLIVMGLPVVLAASPKRDLFIPLKIGIGVYTPAAVLVLLAEYWFSYQQLPNVAFTAVSVTCFCLLASILSAHLVFAFVHMKSAAGAFRNHINFKYFLAYCFSALFFLAVLCVSYAFIHQQQLRQQYRIDLYMTQRTNVMASQVNDFLKDNLDAIAFAGKALTVLPSPLEQGNQQTDKILSSLADSRSAFLTFLTADRRGIITHAWPEGLIEKAAASGMVDVSGRPYFMAVQRDPRPFVSNAFLGKGFGSDPIVAMSAPVLDSQGGMAGIVEGSLSLNAFDQFEATTINGFNIVVEDSKNNIVYASSALQLDVLSRSVVAQCAENCQQFVHFNNEKWLVQTSDVQQFGWRVRLLFNYKNFLALTNESLVTVVNLLLIFAIIGLIAGAAISIMLNKPLLNLVRQFEAFDLKQKSLVQREHEGLPIVELKSLETAFEHMQKRLLDAYLDLDTARETQRHLNDELAGMNKTLSSRVTEKTRHLAMALREAEAANVAKSQFLANMSHEIRTPMNGIIGSCENLLDEELTNDIQRRVSLISQSASNLLMILDSILDWSKIEAGKLQVENVEFSVQAVLEANFHLHQTSAELKGLSSSFICTSPLPQAVSGDMGKLSQIVNNLLSNAVKFTDKGSVNLHVGFHENTLTLTVEDTGVGIAEDKIETVFEQFAQADSSITRIYGGTGLGLAITRKLVELMDGEITVHSTPGEGARFTVVLPLTEVKGEVAPSAATELQLPDGLRILVVEDNDINAQIVIDMLKRQRVKCVRVRNGLEALKALRQLRFDIVLMDCQMPEMDGFEATRQIRSWTSEKSATPIVALTANAFAEDQAACLAAGMDAYLSKPVKRRELMNVLAYVHQTYCGSTGG</sequence>
<dbReference type="InterPro" id="IPR003594">
    <property type="entry name" value="HATPase_dom"/>
</dbReference>
<feature type="transmembrane region" description="Helical" evidence="12">
    <location>
        <begin position="65"/>
        <end position="84"/>
    </location>
</feature>
<reference evidence="15 16" key="1">
    <citation type="submission" date="2016-08" db="EMBL/GenBank/DDBJ databases">
        <authorList>
            <person name="Seilhamer J.J."/>
        </authorList>
    </citation>
    <scope>NUCLEOTIDE SEQUENCE [LARGE SCALE GENOMIC DNA]</scope>
    <source>
        <strain evidence="15 16">KCTC 42603</strain>
    </source>
</reference>
<feature type="transmembrane region" description="Helical" evidence="12">
    <location>
        <begin position="6"/>
        <end position="26"/>
    </location>
</feature>
<evidence type="ECO:0000259" key="14">
    <source>
        <dbReference type="PROSITE" id="PS50110"/>
    </source>
</evidence>
<dbReference type="OrthoDB" id="9810730at2"/>
<dbReference type="PANTHER" id="PTHR45339:SF1">
    <property type="entry name" value="HYBRID SIGNAL TRANSDUCTION HISTIDINE KINASE J"/>
    <property type="match status" value="1"/>
</dbReference>
<dbReference type="SUPFAM" id="SSF55874">
    <property type="entry name" value="ATPase domain of HSP90 chaperone/DNA topoisomerase II/histidine kinase"/>
    <property type="match status" value="1"/>
</dbReference>
<dbReference type="SMART" id="SM00387">
    <property type="entry name" value="HATPase_c"/>
    <property type="match status" value="1"/>
</dbReference>
<dbReference type="Gene3D" id="3.40.50.2300">
    <property type="match status" value="1"/>
</dbReference>
<evidence type="ECO:0000259" key="13">
    <source>
        <dbReference type="PROSITE" id="PS50109"/>
    </source>
</evidence>
<dbReference type="SUPFAM" id="SSF52172">
    <property type="entry name" value="CheY-like"/>
    <property type="match status" value="1"/>
</dbReference>
<dbReference type="GO" id="GO:0000155">
    <property type="term" value="F:phosphorelay sensor kinase activity"/>
    <property type="evidence" value="ECO:0007669"/>
    <property type="project" value="InterPro"/>
</dbReference>
<dbReference type="Pfam" id="PF02518">
    <property type="entry name" value="HATPase_c"/>
    <property type="match status" value="1"/>
</dbReference>
<feature type="transmembrane region" description="Helical" evidence="12">
    <location>
        <begin position="123"/>
        <end position="146"/>
    </location>
</feature>
<evidence type="ECO:0000256" key="2">
    <source>
        <dbReference type="ARBA" id="ARBA00012438"/>
    </source>
</evidence>